<sequence length="131" mass="14434">MDKTFPDQGSRQYFQGLGILDISTAIGPTRHVLVVRPVGGYIKDQNDKQGSPIFSFGRQTNIDHLGDKARSSASETPAGMPPQPPVVPVPPEKNKIRNSHYHPNDWCCRLLAGSVLNKMRFSAIALSFSLF</sequence>
<evidence type="ECO:0000256" key="1">
    <source>
        <dbReference type="SAM" id="MobiDB-lite"/>
    </source>
</evidence>
<dbReference type="HOGENOM" id="CLU_158746_0_0_1"/>
<name>C6HM70_AJECH</name>
<reference evidence="3" key="1">
    <citation type="submission" date="2009-05" db="EMBL/GenBank/DDBJ databases">
        <title>The genome sequence of Ajellomyces capsulatus strain H143.</title>
        <authorList>
            <person name="Champion M."/>
            <person name="Cuomo C.A."/>
            <person name="Ma L.-J."/>
            <person name="Henn M.R."/>
            <person name="Sil A."/>
            <person name="Goldman B."/>
            <person name="Young S.K."/>
            <person name="Kodira C.D."/>
            <person name="Zeng Q."/>
            <person name="Koehrsen M."/>
            <person name="Alvarado L."/>
            <person name="Berlin A.M."/>
            <person name="Borenstein D."/>
            <person name="Chen Z."/>
            <person name="Engels R."/>
            <person name="Freedman E."/>
            <person name="Gellesch M."/>
            <person name="Goldberg J."/>
            <person name="Griggs A."/>
            <person name="Gujja S."/>
            <person name="Heiman D.I."/>
            <person name="Hepburn T.A."/>
            <person name="Howarth C."/>
            <person name="Jen D."/>
            <person name="Larson L."/>
            <person name="Lewis B."/>
            <person name="Mehta T."/>
            <person name="Park D."/>
            <person name="Pearson M."/>
            <person name="Roberts A."/>
            <person name="Saif S."/>
            <person name="Shea T.D."/>
            <person name="Shenoy N."/>
            <person name="Sisk P."/>
            <person name="Stolte C."/>
            <person name="Sykes S."/>
            <person name="Walk T."/>
            <person name="White J."/>
            <person name="Yandava C."/>
            <person name="Klein B."/>
            <person name="McEwen J.G."/>
            <person name="Puccia R."/>
            <person name="Goldman G.H."/>
            <person name="Felipe M.S."/>
            <person name="Nino-Vega G."/>
            <person name="San-Blas G."/>
            <person name="Taylor J.W."/>
            <person name="Mendoza L."/>
            <person name="Galagan J.E."/>
            <person name="Nusbaum C."/>
            <person name="Birren B.W."/>
        </authorList>
    </citation>
    <scope>NUCLEOTIDE SEQUENCE [LARGE SCALE GENOMIC DNA]</scope>
    <source>
        <strain evidence="3">H143</strain>
    </source>
</reference>
<dbReference type="EMBL" id="GG692431">
    <property type="protein sequence ID" value="EER38317.1"/>
    <property type="molecule type" value="Genomic_DNA"/>
</dbReference>
<organism evidence="2 3">
    <name type="scientific">Ajellomyces capsulatus (strain H143)</name>
    <name type="common">Darling's disease fungus</name>
    <name type="synonym">Histoplasma capsulatum</name>
    <dbReference type="NCBI Taxonomy" id="544712"/>
    <lineage>
        <taxon>Eukaryota</taxon>
        <taxon>Fungi</taxon>
        <taxon>Dikarya</taxon>
        <taxon>Ascomycota</taxon>
        <taxon>Pezizomycotina</taxon>
        <taxon>Eurotiomycetes</taxon>
        <taxon>Eurotiomycetidae</taxon>
        <taxon>Onygenales</taxon>
        <taxon>Ajellomycetaceae</taxon>
        <taxon>Histoplasma</taxon>
    </lineage>
</organism>
<dbReference type="Proteomes" id="UP000002624">
    <property type="component" value="Unassembled WGS sequence"/>
</dbReference>
<feature type="region of interest" description="Disordered" evidence="1">
    <location>
        <begin position="67"/>
        <end position="95"/>
    </location>
</feature>
<evidence type="ECO:0000313" key="2">
    <source>
        <dbReference type="EMBL" id="EER38317.1"/>
    </source>
</evidence>
<accession>C6HM70</accession>
<proteinExistence type="predicted"/>
<evidence type="ECO:0000313" key="3">
    <source>
        <dbReference type="Proteomes" id="UP000002624"/>
    </source>
</evidence>
<dbReference type="OMA" id="IGPTRHV"/>
<dbReference type="AlphaFoldDB" id="C6HM70"/>
<feature type="compositionally biased region" description="Pro residues" evidence="1">
    <location>
        <begin position="79"/>
        <end position="91"/>
    </location>
</feature>
<gene>
    <name evidence="2" type="ORF">HCDG_07186</name>
</gene>
<protein>
    <submittedName>
        <fullName evidence="2">Uncharacterized protein</fullName>
    </submittedName>
</protein>
<dbReference type="VEuPathDB" id="FungiDB:HCDG_07186"/>